<comment type="catalytic activity">
    <reaction evidence="13 14">
        <text>a 5'-end ribonucleotide-tRNA(His) + GTP + ATP + H2O = a 5'-end phospho-guanosine-ribonucleotide-tRNA(His) + AMP + 2 diphosphate + H(+)</text>
        <dbReference type="Rhea" id="RHEA:54564"/>
        <dbReference type="Rhea" id="RHEA-COMP:14193"/>
        <dbReference type="Rhea" id="RHEA-COMP:14917"/>
        <dbReference type="ChEBI" id="CHEBI:15377"/>
        <dbReference type="ChEBI" id="CHEBI:15378"/>
        <dbReference type="ChEBI" id="CHEBI:30616"/>
        <dbReference type="ChEBI" id="CHEBI:33019"/>
        <dbReference type="ChEBI" id="CHEBI:37565"/>
        <dbReference type="ChEBI" id="CHEBI:138282"/>
        <dbReference type="ChEBI" id="CHEBI:141847"/>
        <dbReference type="ChEBI" id="CHEBI:456215"/>
        <dbReference type="EC" id="2.7.7.79"/>
    </reaction>
</comment>
<dbReference type="Proteomes" id="UP000006514">
    <property type="component" value="Unassembled WGS sequence"/>
</dbReference>
<feature type="binding site" evidence="16">
    <location>
        <position position="29"/>
    </location>
    <ligand>
        <name>Mg(2+)</name>
        <dbReference type="ChEBI" id="CHEBI:18420"/>
        <label>2</label>
        <note>catalytic</note>
    </ligand>
</feature>
<feature type="domain" description="tRNAHis guanylyltransferase catalytic" evidence="17">
    <location>
        <begin position="7"/>
        <end position="135"/>
    </location>
</feature>
<feature type="binding site" evidence="15">
    <location>
        <begin position="29"/>
        <end position="34"/>
    </location>
    <ligand>
        <name>GTP</name>
        <dbReference type="ChEBI" id="CHEBI:37565"/>
    </ligand>
</feature>
<dbReference type="InterPro" id="IPR024956">
    <property type="entry name" value="tRNAHis_GuaTrfase_cat"/>
</dbReference>
<dbReference type="GO" id="GO:0008193">
    <property type="term" value="F:tRNA guanylyltransferase activity"/>
    <property type="evidence" value="ECO:0007669"/>
    <property type="project" value="UniProtKB-UniRule"/>
</dbReference>
<evidence type="ECO:0000256" key="7">
    <source>
        <dbReference type="ARBA" id="ARBA00022695"/>
    </source>
</evidence>
<sequence length="277" mass="31460">MAGTRFSYVKTFEQPDPLLPETYMVLRLDGHGFHKFSDTHGFAKPNDERALQLMDAAAAAVMDEFRDVVLAFGESDEFSFLLRKKCTLYNRRQSKILSTLVSFFTSVYVLRWPAFFPDTPLQYPPSFDGRIVLYPAQQHVRDYFAWRQADTHINNLYNTTFWALVQQGGQSTTQAHETLKGTVASGKNEMLFSRFGINYATLPARFRKGSVLVREVPKVEPEPDVDAAGGVCETDARQDAVPPTTSAPSKRQKKVVVVLHEDIIENQFWDDRPELLA</sequence>
<evidence type="ECO:0000256" key="14">
    <source>
        <dbReference type="PIRNR" id="PIRNR028980"/>
    </source>
</evidence>
<evidence type="ECO:0000259" key="17">
    <source>
        <dbReference type="Pfam" id="PF04446"/>
    </source>
</evidence>
<dbReference type="PANTHER" id="PTHR12729:SF6">
    <property type="entry name" value="TRNA(HIS) GUANYLYLTRANSFERASE-RELATED"/>
    <property type="match status" value="1"/>
</dbReference>
<dbReference type="GO" id="GO:0005525">
    <property type="term" value="F:GTP binding"/>
    <property type="evidence" value="ECO:0007669"/>
    <property type="project" value="UniProtKB-UniRule"/>
</dbReference>
<dbReference type="FunCoup" id="J0D126">
    <property type="interactions" value="32"/>
</dbReference>
<dbReference type="OrthoDB" id="62560at2759"/>
<gene>
    <name evidence="19" type="ORF">AURDEDRAFT_146700</name>
</gene>
<evidence type="ECO:0000256" key="10">
    <source>
        <dbReference type="ARBA" id="ARBA00022842"/>
    </source>
</evidence>
<evidence type="ECO:0000256" key="13">
    <source>
        <dbReference type="ARBA" id="ARBA00047281"/>
    </source>
</evidence>
<dbReference type="InterPro" id="IPR007537">
    <property type="entry name" value="tRNAHis_GuaTrfase_Thg1"/>
</dbReference>
<dbReference type="KEGG" id="adl:AURDEDRAFT_146700"/>
<dbReference type="InterPro" id="IPR025845">
    <property type="entry name" value="Thg1_C_dom"/>
</dbReference>
<protein>
    <recommendedName>
        <fullName evidence="4 14">tRNA(His) guanylyltransferase</fullName>
        <ecNumber evidence="3 14">2.7.7.79</ecNumber>
    </recommendedName>
    <alternativeName>
        <fullName evidence="12 14">tRNA-histidine guanylyltransferase</fullName>
    </alternativeName>
</protein>
<comment type="function">
    <text evidence="1 14">Adds a GMP to the 5'-end of tRNA(His) after transcription and RNase P cleavage.</text>
</comment>
<evidence type="ECO:0000259" key="18">
    <source>
        <dbReference type="Pfam" id="PF14413"/>
    </source>
</evidence>
<evidence type="ECO:0000256" key="6">
    <source>
        <dbReference type="ARBA" id="ARBA00022694"/>
    </source>
</evidence>
<keyword evidence="5 14" id="KW-0808">Transferase</keyword>
<keyword evidence="8 14" id="KW-0479">Metal-binding</keyword>
<keyword evidence="6 14" id="KW-0819">tRNA processing</keyword>
<name>J0D126_AURST</name>
<evidence type="ECO:0000256" key="1">
    <source>
        <dbReference type="ARBA" id="ARBA00002939"/>
    </source>
</evidence>
<comment type="cofactor">
    <cofactor evidence="16">
        <name>Mg(2+)</name>
        <dbReference type="ChEBI" id="CHEBI:18420"/>
    </cofactor>
    <text evidence="16">Binds 2 magnesium ions per subunit.</text>
</comment>
<dbReference type="OMA" id="WKQHTEI"/>
<dbReference type="EC" id="2.7.7.79" evidence="3 14"/>
<dbReference type="GO" id="GO:0000287">
    <property type="term" value="F:magnesium ion binding"/>
    <property type="evidence" value="ECO:0007669"/>
    <property type="project" value="UniProtKB-UniRule"/>
</dbReference>
<keyword evidence="7 14" id="KW-0548">Nucleotidyltransferase</keyword>
<dbReference type="eggNOG" id="KOG2721">
    <property type="taxonomic scope" value="Eukaryota"/>
</dbReference>
<proteinExistence type="inferred from homology"/>
<evidence type="ECO:0000256" key="4">
    <source>
        <dbReference type="ARBA" id="ARBA00015443"/>
    </source>
</evidence>
<evidence type="ECO:0000256" key="12">
    <source>
        <dbReference type="ARBA" id="ARBA00032480"/>
    </source>
</evidence>
<evidence type="ECO:0000313" key="19">
    <source>
        <dbReference type="EMBL" id="EJD39025.1"/>
    </source>
</evidence>
<evidence type="ECO:0000256" key="9">
    <source>
        <dbReference type="ARBA" id="ARBA00022741"/>
    </source>
</evidence>
<evidence type="ECO:0000256" key="2">
    <source>
        <dbReference type="ARBA" id="ARBA00010113"/>
    </source>
</evidence>
<accession>J0D126</accession>
<dbReference type="Pfam" id="PF14413">
    <property type="entry name" value="Thg1C"/>
    <property type="match status" value="1"/>
</dbReference>
<keyword evidence="9 14" id="KW-0547">Nucleotide-binding</keyword>
<feature type="binding site" evidence="16">
    <location>
        <position position="76"/>
    </location>
    <ligand>
        <name>Mg(2+)</name>
        <dbReference type="ChEBI" id="CHEBI:18420"/>
        <label>1</label>
        <note>catalytic</note>
    </ligand>
</feature>
<feature type="binding site" evidence="16">
    <location>
        <position position="30"/>
    </location>
    <ligand>
        <name>Mg(2+)</name>
        <dbReference type="ChEBI" id="CHEBI:18420"/>
        <label>1</label>
        <note>catalytic</note>
    </ligand>
</feature>
<feature type="binding site" evidence="15">
    <location>
        <begin position="75"/>
        <end position="76"/>
    </location>
    <ligand>
        <name>GTP</name>
        <dbReference type="ChEBI" id="CHEBI:37565"/>
    </ligand>
</feature>
<evidence type="ECO:0000256" key="5">
    <source>
        <dbReference type="ARBA" id="ARBA00022679"/>
    </source>
</evidence>
<dbReference type="AlphaFoldDB" id="J0D126"/>
<reference evidence="20" key="1">
    <citation type="journal article" date="2012" name="Science">
        <title>The Paleozoic origin of enzymatic lignin decomposition reconstructed from 31 fungal genomes.</title>
        <authorList>
            <person name="Floudas D."/>
            <person name="Binder M."/>
            <person name="Riley R."/>
            <person name="Barry K."/>
            <person name="Blanchette R.A."/>
            <person name="Henrissat B."/>
            <person name="Martinez A.T."/>
            <person name="Otillar R."/>
            <person name="Spatafora J.W."/>
            <person name="Yadav J.S."/>
            <person name="Aerts A."/>
            <person name="Benoit I."/>
            <person name="Boyd A."/>
            <person name="Carlson A."/>
            <person name="Copeland A."/>
            <person name="Coutinho P.M."/>
            <person name="de Vries R.P."/>
            <person name="Ferreira P."/>
            <person name="Findley K."/>
            <person name="Foster B."/>
            <person name="Gaskell J."/>
            <person name="Glotzer D."/>
            <person name="Gorecki P."/>
            <person name="Heitman J."/>
            <person name="Hesse C."/>
            <person name="Hori C."/>
            <person name="Igarashi K."/>
            <person name="Jurgens J.A."/>
            <person name="Kallen N."/>
            <person name="Kersten P."/>
            <person name="Kohler A."/>
            <person name="Kuees U."/>
            <person name="Kumar T.K.A."/>
            <person name="Kuo A."/>
            <person name="LaButti K."/>
            <person name="Larrondo L.F."/>
            <person name="Lindquist E."/>
            <person name="Ling A."/>
            <person name="Lombard V."/>
            <person name="Lucas S."/>
            <person name="Lundell T."/>
            <person name="Martin R."/>
            <person name="McLaughlin D.J."/>
            <person name="Morgenstern I."/>
            <person name="Morin E."/>
            <person name="Murat C."/>
            <person name="Nagy L.G."/>
            <person name="Nolan M."/>
            <person name="Ohm R.A."/>
            <person name="Patyshakuliyeva A."/>
            <person name="Rokas A."/>
            <person name="Ruiz-Duenas F.J."/>
            <person name="Sabat G."/>
            <person name="Salamov A."/>
            <person name="Samejima M."/>
            <person name="Schmutz J."/>
            <person name="Slot J.C."/>
            <person name="St John F."/>
            <person name="Stenlid J."/>
            <person name="Sun H."/>
            <person name="Sun S."/>
            <person name="Syed K."/>
            <person name="Tsang A."/>
            <person name="Wiebenga A."/>
            <person name="Young D."/>
            <person name="Pisabarro A."/>
            <person name="Eastwood D.C."/>
            <person name="Martin F."/>
            <person name="Cullen D."/>
            <person name="Grigoriev I.V."/>
            <person name="Hibbett D.S."/>
        </authorList>
    </citation>
    <scope>NUCLEOTIDE SEQUENCE [LARGE SCALE GENOMIC DNA]</scope>
    <source>
        <strain evidence="20">TFB10046</strain>
    </source>
</reference>
<feature type="domain" description="Thg1 C-terminal" evidence="18">
    <location>
        <begin position="138"/>
        <end position="265"/>
    </location>
</feature>
<keyword evidence="11 14" id="KW-0342">GTP-binding</keyword>
<keyword evidence="20" id="KW-1185">Reference proteome</keyword>
<dbReference type="FunFam" id="3.30.70.3000:FF:000001">
    <property type="entry name" value="tRNA(His) guanylyltransferase"/>
    <property type="match status" value="1"/>
</dbReference>
<comment type="similarity">
    <text evidence="2 14">Belongs to the tRNA(His) guanylyltransferase family.</text>
</comment>
<feature type="binding site" evidence="16">
    <location>
        <position position="76"/>
    </location>
    <ligand>
        <name>Mg(2+)</name>
        <dbReference type="ChEBI" id="CHEBI:18420"/>
        <label>2</label>
        <note>catalytic</note>
    </ligand>
</feature>
<dbReference type="EMBL" id="JH687817">
    <property type="protein sequence ID" value="EJD39025.1"/>
    <property type="molecule type" value="Genomic_DNA"/>
</dbReference>
<organism evidence="19 20">
    <name type="scientific">Auricularia subglabra (strain TFB-10046 / SS5)</name>
    <name type="common">White-rot fungus</name>
    <name type="synonym">Auricularia delicata (strain TFB10046)</name>
    <dbReference type="NCBI Taxonomy" id="717982"/>
    <lineage>
        <taxon>Eukaryota</taxon>
        <taxon>Fungi</taxon>
        <taxon>Dikarya</taxon>
        <taxon>Basidiomycota</taxon>
        <taxon>Agaricomycotina</taxon>
        <taxon>Agaricomycetes</taxon>
        <taxon>Auriculariales</taxon>
        <taxon>Auriculariaceae</taxon>
        <taxon>Auricularia</taxon>
    </lineage>
</organism>
<keyword evidence="10 14" id="KW-0460">Magnesium</keyword>
<evidence type="ECO:0000256" key="11">
    <source>
        <dbReference type="ARBA" id="ARBA00023134"/>
    </source>
</evidence>
<dbReference type="InParanoid" id="J0D126"/>
<dbReference type="PANTHER" id="PTHR12729">
    <property type="entry name" value="TRNA(HIS) GUANYLYLTRANSFERASE-RELATED"/>
    <property type="match status" value="1"/>
</dbReference>
<evidence type="ECO:0000256" key="3">
    <source>
        <dbReference type="ARBA" id="ARBA00012511"/>
    </source>
</evidence>
<dbReference type="Gene3D" id="3.30.70.3000">
    <property type="match status" value="1"/>
</dbReference>
<dbReference type="Pfam" id="PF04446">
    <property type="entry name" value="Thg1"/>
    <property type="match status" value="1"/>
</dbReference>
<evidence type="ECO:0000256" key="8">
    <source>
        <dbReference type="ARBA" id="ARBA00022723"/>
    </source>
</evidence>
<dbReference type="GO" id="GO:0006400">
    <property type="term" value="P:tRNA modification"/>
    <property type="evidence" value="ECO:0007669"/>
    <property type="project" value="UniProtKB-UniRule"/>
</dbReference>
<evidence type="ECO:0000313" key="20">
    <source>
        <dbReference type="Proteomes" id="UP000006514"/>
    </source>
</evidence>
<evidence type="ECO:0000256" key="16">
    <source>
        <dbReference type="PIRSR" id="PIRSR028980-2"/>
    </source>
</evidence>
<dbReference type="InterPro" id="IPR038469">
    <property type="entry name" value="tRNAHis_GuaTrfase_Thg1_sf"/>
</dbReference>
<feature type="binding site" evidence="16">
    <location>
        <position position="29"/>
    </location>
    <ligand>
        <name>Mg(2+)</name>
        <dbReference type="ChEBI" id="CHEBI:18420"/>
        <label>1</label>
        <note>catalytic</note>
    </ligand>
</feature>
<dbReference type="PIRSF" id="PIRSF028980">
    <property type="entry name" value="tRNAHis_guanylyltransferase"/>
    <property type="match status" value="1"/>
</dbReference>
<evidence type="ECO:0000256" key="15">
    <source>
        <dbReference type="PIRSR" id="PIRSR028980-1"/>
    </source>
</evidence>